<sequence length="273" mass="31063">MLVTTSNAEKIVITNEEYERKIDEYTDLYIRPFQDSYAALYHISRDIYPLILGPHPDWTGAPPVSDRINSLVKAIDESMIQLAALPGFEDAPTDSPVTYLWQPLFGLRSKIKAYLLTKVVVNNGIWANPTSSTSSLDIWLFINSLITNTGFHASPNLTGSFERVIRWLFSAKSVADGAETIWTLDPEALRTRVEVIWRVIETFEDMMAAPLPYMSNIENIQDPELDFRPETHFAAQFQEVQAMMKAYLVPIKALVAEMLNIHNAYVNTFLRED</sequence>
<dbReference type="EMBL" id="AQGS01000071">
    <property type="protein sequence ID" value="EPS43681.1"/>
    <property type="molecule type" value="Genomic_DNA"/>
</dbReference>
<dbReference type="HOGENOM" id="CLU_1019496_0_0_1"/>
<evidence type="ECO:0000313" key="1">
    <source>
        <dbReference type="EMBL" id="EPS43681.1"/>
    </source>
</evidence>
<dbReference type="OrthoDB" id="10416190at2759"/>
<dbReference type="OMA" id="VITNEEY"/>
<proteinExistence type="predicted"/>
<accession>S8ARN4</accession>
<protein>
    <submittedName>
        <fullName evidence="1">Uncharacterized protein</fullName>
    </submittedName>
</protein>
<comment type="caution">
    <text evidence="1">The sequence shown here is derived from an EMBL/GenBank/DDBJ whole genome shotgun (WGS) entry which is preliminary data.</text>
</comment>
<gene>
    <name evidence="1" type="ORF">H072_2352</name>
</gene>
<dbReference type="Proteomes" id="UP000015100">
    <property type="component" value="Unassembled WGS sequence"/>
</dbReference>
<reference evidence="2" key="2">
    <citation type="submission" date="2013-04" db="EMBL/GenBank/DDBJ databases">
        <title>Genomic mechanisms accounting for the adaptation to parasitism in nematode-trapping fungi.</title>
        <authorList>
            <person name="Ahren D.G."/>
        </authorList>
    </citation>
    <scope>NUCLEOTIDE SEQUENCE [LARGE SCALE GENOMIC DNA]</scope>
    <source>
        <strain evidence="2">CBS 200.50</strain>
    </source>
</reference>
<evidence type="ECO:0000313" key="2">
    <source>
        <dbReference type="Proteomes" id="UP000015100"/>
    </source>
</evidence>
<name>S8ARN4_DACHA</name>
<reference evidence="1 2" key="1">
    <citation type="journal article" date="2013" name="PLoS Genet.">
        <title>Genomic mechanisms accounting for the adaptation to parasitism in nematode-trapping fungi.</title>
        <authorList>
            <person name="Meerupati T."/>
            <person name="Andersson K.M."/>
            <person name="Friman E."/>
            <person name="Kumar D."/>
            <person name="Tunlid A."/>
            <person name="Ahren D."/>
        </authorList>
    </citation>
    <scope>NUCLEOTIDE SEQUENCE [LARGE SCALE GENOMIC DNA]</scope>
    <source>
        <strain evidence="1 2">CBS 200.50</strain>
    </source>
</reference>
<organism evidence="1 2">
    <name type="scientific">Dactylellina haptotyla (strain CBS 200.50)</name>
    <name type="common">Nematode-trapping fungus</name>
    <name type="synonym">Monacrosporium haptotylum</name>
    <dbReference type="NCBI Taxonomy" id="1284197"/>
    <lineage>
        <taxon>Eukaryota</taxon>
        <taxon>Fungi</taxon>
        <taxon>Dikarya</taxon>
        <taxon>Ascomycota</taxon>
        <taxon>Pezizomycotina</taxon>
        <taxon>Orbiliomycetes</taxon>
        <taxon>Orbiliales</taxon>
        <taxon>Orbiliaceae</taxon>
        <taxon>Dactylellina</taxon>
    </lineage>
</organism>
<dbReference type="AlphaFoldDB" id="S8ARN4"/>
<keyword evidence="2" id="KW-1185">Reference proteome</keyword>